<keyword evidence="4 7" id="KW-0812">Transmembrane</keyword>
<keyword evidence="7" id="KW-0653">Protein transport</keyword>
<evidence type="ECO:0000256" key="3">
    <source>
        <dbReference type="ARBA" id="ARBA00022475"/>
    </source>
</evidence>
<proteinExistence type="inferred from homology"/>
<name>A0A2S5A461_9SPHI</name>
<organism evidence="8 9">
    <name type="scientific">Solitalea longa</name>
    <dbReference type="NCBI Taxonomy" id="2079460"/>
    <lineage>
        <taxon>Bacteria</taxon>
        <taxon>Pseudomonadati</taxon>
        <taxon>Bacteroidota</taxon>
        <taxon>Sphingobacteriia</taxon>
        <taxon>Sphingobacteriales</taxon>
        <taxon>Sphingobacteriaceae</taxon>
        <taxon>Solitalea</taxon>
    </lineage>
</organism>
<keyword evidence="5" id="KW-1133">Transmembrane helix</keyword>
<dbReference type="InterPro" id="IPR003400">
    <property type="entry name" value="ExbD"/>
</dbReference>
<dbReference type="Pfam" id="PF02472">
    <property type="entry name" value="ExbD"/>
    <property type="match status" value="1"/>
</dbReference>
<accession>A0A2S5A461</accession>
<dbReference type="GO" id="GO:0022857">
    <property type="term" value="F:transmembrane transporter activity"/>
    <property type="evidence" value="ECO:0007669"/>
    <property type="project" value="InterPro"/>
</dbReference>
<dbReference type="RefSeq" id="WP_103788699.1">
    <property type="nucleotide sequence ID" value="NZ_PQVF01000005.1"/>
</dbReference>
<reference evidence="8 9" key="1">
    <citation type="submission" date="2018-01" db="EMBL/GenBank/DDBJ databases">
        <authorList>
            <person name="Gaut B.S."/>
            <person name="Morton B.R."/>
            <person name="Clegg M.T."/>
            <person name="Duvall M.R."/>
        </authorList>
    </citation>
    <scope>NUCLEOTIDE SEQUENCE [LARGE SCALE GENOMIC DNA]</scope>
    <source>
        <strain evidence="8 9">HR-AV</strain>
    </source>
</reference>
<comment type="similarity">
    <text evidence="2 7">Belongs to the ExbD/TolR family.</text>
</comment>
<evidence type="ECO:0000256" key="6">
    <source>
        <dbReference type="ARBA" id="ARBA00023136"/>
    </source>
</evidence>
<dbReference type="Proteomes" id="UP000236893">
    <property type="component" value="Unassembled WGS sequence"/>
</dbReference>
<dbReference type="GO" id="GO:0015031">
    <property type="term" value="P:protein transport"/>
    <property type="evidence" value="ECO:0007669"/>
    <property type="project" value="UniProtKB-KW"/>
</dbReference>
<dbReference type="PANTHER" id="PTHR30558">
    <property type="entry name" value="EXBD MEMBRANE COMPONENT OF PMF-DRIVEN MACROMOLECULE IMPORT SYSTEM"/>
    <property type="match status" value="1"/>
</dbReference>
<evidence type="ECO:0000256" key="4">
    <source>
        <dbReference type="ARBA" id="ARBA00022692"/>
    </source>
</evidence>
<evidence type="ECO:0000256" key="1">
    <source>
        <dbReference type="ARBA" id="ARBA00004162"/>
    </source>
</evidence>
<dbReference type="OrthoDB" id="9793581at2"/>
<keyword evidence="3" id="KW-1003">Cell membrane</keyword>
<keyword evidence="9" id="KW-1185">Reference proteome</keyword>
<comment type="caution">
    <text evidence="8">The sequence shown here is derived from an EMBL/GenBank/DDBJ whole genome shotgun (WGS) entry which is preliminary data.</text>
</comment>
<evidence type="ECO:0000256" key="7">
    <source>
        <dbReference type="RuleBase" id="RU003879"/>
    </source>
</evidence>
<evidence type="ECO:0000313" key="8">
    <source>
        <dbReference type="EMBL" id="POY37089.1"/>
    </source>
</evidence>
<gene>
    <name evidence="8" type="ORF">C3K47_08510</name>
</gene>
<evidence type="ECO:0000256" key="2">
    <source>
        <dbReference type="ARBA" id="ARBA00005811"/>
    </source>
</evidence>
<dbReference type="AlphaFoldDB" id="A0A2S5A461"/>
<dbReference type="PANTHER" id="PTHR30558:SF3">
    <property type="entry name" value="BIOPOLYMER TRANSPORT PROTEIN EXBD-RELATED"/>
    <property type="match status" value="1"/>
</dbReference>
<dbReference type="EMBL" id="PQVF01000005">
    <property type="protein sequence ID" value="POY37089.1"/>
    <property type="molecule type" value="Genomic_DNA"/>
</dbReference>
<comment type="subcellular location">
    <subcellularLocation>
        <location evidence="1">Cell membrane</location>
        <topology evidence="1">Single-pass membrane protein</topology>
    </subcellularLocation>
    <subcellularLocation>
        <location evidence="7">Cell membrane</location>
        <topology evidence="7">Single-pass type II membrane protein</topology>
    </subcellularLocation>
</comment>
<sequence>MGKVKVPRKSTWVDMTAMTDVAFLLLTFFMLATQFKPEEAIVVDTPSSISEIKLPDTKVILISVDKTGKIFFGLEGTEFRKALLDNIASKRQLSFTPAEKEEFSKLANFGAPLNELKSYLAMSKDQRKKYNEETKGIPCDSTQNATNELKDWVIESRRVTNSTAVIAIKGDRDSNYPVVKNIIATLQAQKANRFNFITNMEQAPNL</sequence>
<dbReference type="GO" id="GO:0005886">
    <property type="term" value="C:plasma membrane"/>
    <property type="evidence" value="ECO:0007669"/>
    <property type="project" value="UniProtKB-SubCell"/>
</dbReference>
<keyword evidence="6" id="KW-0472">Membrane</keyword>
<protein>
    <submittedName>
        <fullName evidence="8">Biopolymer transporter ExbD</fullName>
    </submittedName>
</protein>
<keyword evidence="7" id="KW-0813">Transport</keyword>
<evidence type="ECO:0000313" key="9">
    <source>
        <dbReference type="Proteomes" id="UP000236893"/>
    </source>
</evidence>
<evidence type="ECO:0000256" key="5">
    <source>
        <dbReference type="ARBA" id="ARBA00022989"/>
    </source>
</evidence>